<accession>A0A9K3Q2F8</accession>
<reference evidence="1" key="1">
    <citation type="journal article" date="2021" name="Sci. Rep.">
        <title>Diploid genomic architecture of Nitzschia inconspicua, an elite biomass production diatom.</title>
        <authorList>
            <person name="Oliver A."/>
            <person name="Podell S."/>
            <person name="Pinowska A."/>
            <person name="Traller J.C."/>
            <person name="Smith S.R."/>
            <person name="McClure R."/>
            <person name="Beliaev A."/>
            <person name="Bohutskyi P."/>
            <person name="Hill E.A."/>
            <person name="Rabines A."/>
            <person name="Zheng H."/>
            <person name="Allen L.Z."/>
            <person name="Kuo A."/>
            <person name="Grigoriev I.V."/>
            <person name="Allen A.E."/>
            <person name="Hazlebeck D."/>
            <person name="Allen E.E."/>
        </authorList>
    </citation>
    <scope>NUCLEOTIDE SEQUENCE</scope>
    <source>
        <strain evidence="1">Hildebrandi</strain>
    </source>
</reference>
<evidence type="ECO:0000313" key="1">
    <source>
        <dbReference type="EMBL" id="KAG7368501.1"/>
    </source>
</evidence>
<dbReference type="Proteomes" id="UP000693970">
    <property type="component" value="Unassembled WGS sequence"/>
</dbReference>
<dbReference type="EMBL" id="JAGRRH010000006">
    <property type="protein sequence ID" value="KAG7368501.1"/>
    <property type="molecule type" value="Genomic_DNA"/>
</dbReference>
<sequence length="477" mass="54698">MGAFLEWDPSHGIPLLRCCQGTNLVECVDRQYNTTFRHKAGIEMGDAQISERRHRHNLDMAQQVYRDFPKVGHYDTWKIDVLQKLVGQNTGKLLYPGWTCVSDYLETDESFVTVLLHTSDLHDKLLNRVQQLQEADDYNPKLSRDVKFSCNSWGVPLPFLPVMRRVEYRLFSQLMLNDLQKFDENRMSHLWIAHVNGQGIFPKLPVQLKKYHQHWERNRRIQDAMERAKSEIELMNSYLAKKVPMEFKDGSNTVEGAFAETDEEVELVDGEPGIGLGRELQHDDITPPAQQGNVVGNINRVHFNPQADSSNAPLPTGTKKIKKTYILALKKSLSKKLRGTDITENLSLRVCKAVFLMLENYLLEKRKNSTKNGRKVKPTKIQARICELFGISPPTYCAILSNYPKDRTSYDSGKLRDGRSGNKSAKETRIPDTFGVQIRFREFIRGKRAKRERVTARQVLDYLVSANIISVETGGME</sequence>
<comment type="caution">
    <text evidence="1">The sequence shown here is derived from an EMBL/GenBank/DDBJ whole genome shotgun (WGS) entry which is preliminary data.</text>
</comment>
<organism evidence="1 2">
    <name type="scientific">Nitzschia inconspicua</name>
    <dbReference type="NCBI Taxonomy" id="303405"/>
    <lineage>
        <taxon>Eukaryota</taxon>
        <taxon>Sar</taxon>
        <taxon>Stramenopiles</taxon>
        <taxon>Ochrophyta</taxon>
        <taxon>Bacillariophyta</taxon>
        <taxon>Bacillariophyceae</taxon>
        <taxon>Bacillariophycidae</taxon>
        <taxon>Bacillariales</taxon>
        <taxon>Bacillariaceae</taxon>
        <taxon>Nitzschia</taxon>
    </lineage>
</organism>
<name>A0A9K3Q2F8_9STRA</name>
<protein>
    <submittedName>
        <fullName evidence="1">Uncharacterized protein</fullName>
    </submittedName>
</protein>
<dbReference type="AlphaFoldDB" id="A0A9K3Q2F8"/>
<keyword evidence="2" id="KW-1185">Reference proteome</keyword>
<reference evidence="1" key="2">
    <citation type="submission" date="2021-04" db="EMBL/GenBank/DDBJ databases">
        <authorList>
            <person name="Podell S."/>
        </authorList>
    </citation>
    <scope>NUCLEOTIDE SEQUENCE</scope>
    <source>
        <strain evidence="1">Hildebrandi</strain>
    </source>
</reference>
<proteinExistence type="predicted"/>
<evidence type="ECO:0000313" key="2">
    <source>
        <dbReference type="Proteomes" id="UP000693970"/>
    </source>
</evidence>
<gene>
    <name evidence="1" type="ORF">IV203_031244</name>
</gene>